<name>A0A2S2PVQ3_9HEMI</name>
<proteinExistence type="predicted"/>
<accession>A0A2S2PVQ3</accession>
<evidence type="ECO:0000313" key="1">
    <source>
        <dbReference type="EMBL" id="MBY69617.1"/>
    </source>
</evidence>
<dbReference type="OrthoDB" id="6606864at2759"/>
<organism evidence="1">
    <name type="scientific">Sipha flava</name>
    <name type="common">yellow sugarcane aphid</name>
    <dbReference type="NCBI Taxonomy" id="143950"/>
    <lineage>
        <taxon>Eukaryota</taxon>
        <taxon>Metazoa</taxon>
        <taxon>Ecdysozoa</taxon>
        <taxon>Arthropoda</taxon>
        <taxon>Hexapoda</taxon>
        <taxon>Insecta</taxon>
        <taxon>Pterygota</taxon>
        <taxon>Neoptera</taxon>
        <taxon>Paraneoptera</taxon>
        <taxon>Hemiptera</taxon>
        <taxon>Sternorrhyncha</taxon>
        <taxon>Aphidomorpha</taxon>
        <taxon>Aphidoidea</taxon>
        <taxon>Aphididae</taxon>
        <taxon>Sipha</taxon>
    </lineage>
</organism>
<dbReference type="AlphaFoldDB" id="A0A2S2PVQ3"/>
<sequence>MDFEFTSFRNSLVLISGAMSDHRMDSPVVKLRGYPLVLSRSKRALRLDPSDERELVRHLKRTMRRKSELLRSLLCELEIGVRTSRRSTTLYPEYVTDYMHGGGRQRPVLVLWNGSSDVEIMRRLRVDCPMIVNLTAYDEHGDKRYLLKLIDYGTNQLMCARYIGRFDKNGRMLSLSEAHSMVCAVRHDITYLHDPVVDVLYTKCVFNHLIRMVGHDSVSQLLADRYRYR</sequence>
<reference evidence="1" key="1">
    <citation type="submission" date="2018-04" db="EMBL/GenBank/DDBJ databases">
        <title>Transcriptome assembly of Sipha flava.</title>
        <authorList>
            <person name="Scully E.D."/>
            <person name="Geib S.M."/>
            <person name="Palmer N.A."/>
            <person name="Koch K."/>
            <person name="Bradshaw J."/>
            <person name="Heng-Moss T."/>
            <person name="Sarath G."/>
        </authorList>
    </citation>
    <scope>NUCLEOTIDE SEQUENCE</scope>
</reference>
<dbReference type="EMBL" id="GGMS01000414">
    <property type="protein sequence ID" value="MBY69617.1"/>
    <property type="molecule type" value="Transcribed_RNA"/>
</dbReference>
<protein>
    <submittedName>
        <fullName evidence="1">Uncharacterized protein</fullName>
    </submittedName>
</protein>
<gene>
    <name evidence="1" type="ORF">g.121303</name>
</gene>